<dbReference type="PROSITE" id="PS50404">
    <property type="entry name" value="GST_NTER"/>
    <property type="match status" value="1"/>
</dbReference>
<dbReference type="InterPro" id="IPR036249">
    <property type="entry name" value="Thioredoxin-like_sf"/>
</dbReference>
<dbReference type="SUPFAM" id="SSF47616">
    <property type="entry name" value="GST C-terminal domain-like"/>
    <property type="match status" value="1"/>
</dbReference>
<protein>
    <submittedName>
        <fullName evidence="4">Glutathione S-transferase</fullName>
    </submittedName>
</protein>
<proteinExistence type="predicted"/>
<dbReference type="AlphaFoldDB" id="A0A1N6GGG2"/>
<dbReference type="Pfam" id="PF13417">
    <property type="entry name" value="GST_N_3"/>
    <property type="match status" value="1"/>
</dbReference>
<dbReference type="SFLD" id="SFLDG00358">
    <property type="entry name" value="Main_(cytGST)"/>
    <property type="match status" value="1"/>
</dbReference>
<sequence length="291" mass="32697">MLKPGQHGRSKLDADNYHRDGHIRLSSSRNPEFGMFRLVSASLALFITGLFGTFATEVRADAGRAANAPAPDITIYHLEGRRSERIVWLMEELGMPYKLEYVRGDLAASMAKVRALGHEMPMVPTVVIDEQILVESGAIIDLILARYAPGRLTPARDSVDYPGHLMWMHYAEGSLAARLFSDYRAWRTRPPTVRSRFVDSEAVVQFSENHLAKHSWFGGSEFSTADIMMLFPLNVATGLNLVDKEKFPHIAAWKKKIENRPAYQRMLAAARPDGMIGNLPPIKQRPPSERK</sequence>
<evidence type="ECO:0000256" key="1">
    <source>
        <dbReference type="SAM" id="Phobius"/>
    </source>
</evidence>
<evidence type="ECO:0000313" key="4">
    <source>
        <dbReference type="EMBL" id="SIO06640.1"/>
    </source>
</evidence>
<dbReference type="GO" id="GO:0016740">
    <property type="term" value="F:transferase activity"/>
    <property type="evidence" value="ECO:0007669"/>
    <property type="project" value="UniProtKB-KW"/>
</dbReference>
<dbReference type="PANTHER" id="PTHR44051:SF9">
    <property type="entry name" value="GLUTATHIONE S-TRANSFERASE 1"/>
    <property type="match status" value="1"/>
</dbReference>
<dbReference type="Gene3D" id="1.20.1050.10">
    <property type="match status" value="1"/>
</dbReference>
<dbReference type="InterPro" id="IPR040079">
    <property type="entry name" value="Glutathione_S-Trfase"/>
</dbReference>
<dbReference type="Gene3D" id="3.40.30.10">
    <property type="entry name" value="Glutaredoxin"/>
    <property type="match status" value="1"/>
</dbReference>
<dbReference type="InterPro" id="IPR010987">
    <property type="entry name" value="Glutathione-S-Trfase_C-like"/>
</dbReference>
<dbReference type="InterPro" id="IPR036282">
    <property type="entry name" value="Glutathione-S-Trfase_C_sf"/>
</dbReference>
<keyword evidence="1" id="KW-0812">Transmembrane</keyword>
<feature type="domain" description="GST N-terminal" evidence="2">
    <location>
        <begin position="70"/>
        <end position="151"/>
    </location>
</feature>
<dbReference type="SFLD" id="SFLDS00019">
    <property type="entry name" value="Glutathione_Transferase_(cytos"/>
    <property type="match status" value="1"/>
</dbReference>
<dbReference type="Pfam" id="PF00043">
    <property type="entry name" value="GST_C"/>
    <property type="match status" value="1"/>
</dbReference>
<dbReference type="InterPro" id="IPR004045">
    <property type="entry name" value="Glutathione_S-Trfase_N"/>
</dbReference>
<keyword evidence="1" id="KW-1133">Transmembrane helix</keyword>
<keyword evidence="5" id="KW-1185">Reference proteome</keyword>
<dbReference type="InterPro" id="IPR004046">
    <property type="entry name" value="GST_C"/>
</dbReference>
<dbReference type="SUPFAM" id="SSF52833">
    <property type="entry name" value="Thioredoxin-like"/>
    <property type="match status" value="1"/>
</dbReference>
<gene>
    <name evidence="4" type="ORF">SAMN02745824_2819</name>
</gene>
<dbReference type="PROSITE" id="PS50405">
    <property type="entry name" value="GST_CTER"/>
    <property type="match status" value="1"/>
</dbReference>
<organism evidence="4 5">
    <name type="scientific">Parasphingorhabdus marina DSM 22363</name>
    <dbReference type="NCBI Taxonomy" id="1123272"/>
    <lineage>
        <taxon>Bacteria</taxon>
        <taxon>Pseudomonadati</taxon>
        <taxon>Pseudomonadota</taxon>
        <taxon>Alphaproteobacteria</taxon>
        <taxon>Sphingomonadales</taxon>
        <taxon>Sphingomonadaceae</taxon>
        <taxon>Parasphingorhabdus</taxon>
    </lineage>
</organism>
<keyword evidence="1" id="KW-0472">Membrane</keyword>
<dbReference type="PANTHER" id="PTHR44051">
    <property type="entry name" value="GLUTATHIONE S-TRANSFERASE-RELATED"/>
    <property type="match status" value="1"/>
</dbReference>
<feature type="domain" description="GST C-terminal" evidence="3">
    <location>
        <begin position="157"/>
        <end position="276"/>
    </location>
</feature>
<dbReference type="Proteomes" id="UP000185192">
    <property type="component" value="Unassembled WGS sequence"/>
</dbReference>
<name>A0A1N6GGG2_9SPHN</name>
<feature type="transmembrane region" description="Helical" evidence="1">
    <location>
        <begin position="34"/>
        <end position="55"/>
    </location>
</feature>
<dbReference type="EMBL" id="FSQW01000002">
    <property type="protein sequence ID" value="SIO06640.1"/>
    <property type="molecule type" value="Genomic_DNA"/>
</dbReference>
<evidence type="ECO:0000259" key="3">
    <source>
        <dbReference type="PROSITE" id="PS50405"/>
    </source>
</evidence>
<reference evidence="5" key="1">
    <citation type="submission" date="2016-11" db="EMBL/GenBank/DDBJ databases">
        <authorList>
            <person name="Varghese N."/>
            <person name="Submissions S."/>
        </authorList>
    </citation>
    <scope>NUCLEOTIDE SEQUENCE [LARGE SCALE GENOMIC DNA]</scope>
    <source>
        <strain evidence="5">DSM 22363</strain>
    </source>
</reference>
<keyword evidence="4" id="KW-0808">Transferase</keyword>
<accession>A0A1N6GGG2</accession>
<evidence type="ECO:0000313" key="5">
    <source>
        <dbReference type="Proteomes" id="UP000185192"/>
    </source>
</evidence>
<evidence type="ECO:0000259" key="2">
    <source>
        <dbReference type="PROSITE" id="PS50404"/>
    </source>
</evidence>
<dbReference type="STRING" id="1123272.SAMN02745824_2819"/>